<organism evidence="6 7">
    <name type="scientific">Streptomyces dysideae</name>
    <dbReference type="NCBI Taxonomy" id="909626"/>
    <lineage>
        <taxon>Bacteria</taxon>
        <taxon>Bacillati</taxon>
        <taxon>Actinomycetota</taxon>
        <taxon>Actinomycetes</taxon>
        <taxon>Kitasatosporales</taxon>
        <taxon>Streptomycetaceae</taxon>
        <taxon>Streptomyces</taxon>
    </lineage>
</organism>
<dbReference type="SMART" id="SM00100">
    <property type="entry name" value="cNMP"/>
    <property type="match status" value="1"/>
</dbReference>
<keyword evidence="3" id="KW-0804">Transcription</keyword>
<keyword evidence="1" id="KW-0805">Transcription regulation</keyword>
<evidence type="ECO:0000313" key="7">
    <source>
        <dbReference type="Proteomes" id="UP000053260"/>
    </source>
</evidence>
<name>A0A101UPR0_9ACTN</name>
<evidence type="ECO:0000313" key="6">
    <source>
        <dbReference type="EMBL" id="KUO14546.1"/>
    </source>
</evidence>
<dbReference type="EMBL" id="LMXB01000142">
    <property type="protein sequence ID" value="KUO14546.1"/>
    <property type="molecule type" value="Genomic_DNA"/>
</dbReference>
<evidence type="ECO:0000259" key="5">
    <source>
        <dbReference type="PROSITE" id="PS51063"/>
    </source>
</evidence>
<keyword evidence="2" id="KW-0238">DNA-binding</keyword>
<dbReference type="PANTHER" id="PTHR24567">
    <property type="entry name" value="CRP FAMILY TRANSCRIPTIONAL REGULATORY PROTEIN"/>
    <property type="match status" value="1"/>
</dbReference>
<dbReference type="InterPro" id="IPR014710">
    <property type="entry name" value="RmlC-like_jellyroll"/>
</dbReference>
<keyword evidence="7" id="KW-1185">Reference proteome</keyword>
<dbReference type="PROSITE" id="PS50042">
    <property type="entry name" value="CNMP_BINDING_3"/>
    <property type="match status" value="1"/>
</dbReference>
<accession>A0A101UPR0</accession>
<dbReference type="GO" id="GO:0005829">
    <property type="term" value="C:cytosol"/>
    <property type="evidence" value="ECO:0007669"/>
    <property type="project" value="TreeGrafter"/>
</dbReference>
<dbReference type="InterPro" id="IPR036388">
    <property type="entry name" value="WH-like_DNA-bd_sf"/>
</dbReference>
<gene>
    <name evidence="6" type="ORF">AQJ91_46255</name>
</gene>
<reference evidence="6 7" key="1">
    <citation type="submission" date="2015-10" db="EMBL/GenBank/DDBJ databases">
        <title>Draft genome sequence of Streptomyces sp. RV15, isolated from a marine sponge.</title>
        <authorList>
            <person name="Ruckert C."/>
            <person name="Abdelmohsen U.R."/>
            <person name="Winkler A."/>
            <person name="Hentschel U."/>
            <person name="Kalinowski J."/>
            <person name="Kampfer P."/>
            <person name="Glaeser S."/>
        </authorList>
    </citation>
    <scope>NUCLEOTIDE SEQUENCE [LARGE SCALE GENOMIC DNA]</scope>
    <source>
        <strain evidence="6 7">RV15</strain>
    </source>
</reference>
<evidence type="ECO:0000256" key="2">
    <source>
        <dbReference type="ARBA" id="ARBA00023125"/>
    </source>
</evidence>
<feature type="domain" description="Cyclic nucleotide-binding" evidence="4">
    <location>
        <begin position="55"/>
        <end position="175"/>
    </location>
</feature>
<protein>
    <submittedName>
        <fullName evidence="6">Cyclic nucleotide-binding protein</fullName>
    </submittedName>
</protein>
<comment type="caution">
    <text evidence="6">The sequence shown here is derived from an EMBL/GenBank/DDBJ whole genome shotgun (WGS) entry which is preliminary data.</text>
</comment>
<dbReference type="Pfam" id="PF00027">
    <property type="entry name" value="cNMP_binding"/>
    <property type="match status" value="1"/>
</dbReference>
<dbReference type="AlphaFoldDB" id="A0A101UPR0"/>
<proteinExistence type="predicted"/>
<evidence type="ECO:0000256" key="3">
    <source>
        <dbReference type="ARBA" id="ARBA00023163"/>
    </source>
</evidence>
<sequence length="273" mass="30149">MQSRYCLTEGAGALAHPPWGAAPPPWAPGRREETARMIDDGTIGERTWCLSEVDIFRDLSEREMDAIAAAAPMKTYAAGEMLYVPQEPCEVLFILKRGRVRVFRVSAEGRALTCAILAPGTIFGEMLLLGQRMYGNFAEALDDVTVCVMHRADVDRFLLSDARIATRITETLGRRLAELEQRLSDSVFKSVPQRVATTLLTLMPEHESSTRPLRPGAKHPQVSLTHEQLAALVGTSRETVTKVLHQFAGQGLIRLARGRITVLKTGQLRDQTG</sequence>
<dbReference type="Proteomes" id="UP000053260">
    <property type="component" value="Unassembled WGS sequence"/>
</dbReference>
<dbReference type="InterPro" id="IPR018490">
    <property type="entry name" value="cNMP-bd_dom_sf"/>
</dbReference>
<dbReference type="STRING" id="909626.AQJ91_46255"/>
<dbReference type="SUPFAM" id="SSF46785">
    <property type="entry name" value="Winged helix' DNA-binding domain"/>
    <property type="match status" value="1"/>
</dbReference>
<dbReference type="Pfam" id="PF13545">
    <property type="entry name" value="HTH_Crp_2"/>
    <property type="match status" value="1"/>
</dbReference>
<dbReference type="FunFam" id="1.10.10.10:FF:000019">
    <property type="entry name" value="Crp/Fnr family transcriptional regulator"/>
    <property type="match status" value="1"/>
</dbReference>
<evidence type="ECO:0000259" key="4">
    <source>
        <dbReference type="PROSITE" id="PS50042"/>
    </source>
</evidence>
<dbReference type="SMART" id="SM00419">
    <property type="entry name" value="HTH_CRP"/>
    <property type="match status" value="1"/>
</dbReference>
<dbReference type="InterPro" id="IPR050397">
    <property type="entry name" value="Env_Response_Regulators"/>
</dbReference>
<dbReference type="PANTHER" id="PTHR24567:SF74">
    <property type="entry name" value="HTH-TYPE TRANSCRIPTIONAL REGULATOR ARCR"/>
    <property type="match status" value="1"/>
</dbReference>
<dbReference type="GO" id="GO:0003677">
    <property type="term" value="F:DNA binding"/>
    <property type="evidence" value="ECO:0007669"/>
    <property type="project" value="UniProtKB-KW"/>
</dbReference>
<feature type="domain" description="HTH crp-type" evidence="5">
    <location>
        <begin position="189"/>
        <end position="266"/>
    </location>
</feature>
<dbReference type="GO" id="GO:0003700">
    <property type="term" value="F:DNA-binding transcription factor activity"/>
    <property type="evidence" value="ECO:0007669"/>
    <property type="project" value="TreeGrafter"/>
</dbReference>
<dbReference type="SUPFAM" id="SSF51206">
    <property type="entry name" value="cAMP-binding domain-like"/>
    <property type="match status" value="1"/>
</dbReference>
<dbReference type="Gene3D" id="1.10.10.10">
    <property type="entry name" value="Winged helix-like DNA-binding domain superfamily/Winged helix DNA-binding domain"/>
    <property type="match status" value="1"/>
</dbReference>
<dbReference type="InterPro" id="IPR036390">
    <property type="entry name" value="WH_DNA-bd_sf"/>
</dbReference>
<dbReference type="Gene3D" id="2.60.120.10">
    <property type="entry name" value="Jelly Rolls"/>
    <property type="match status" value="1"/>
</dbReference>
<dbReference type="CDD" id="cd00038">
    <property type="entry name" value="CAP_ED"/>
    <property type="match status" value="1"/>
</dbReference>
<dbReference type="InterPro" id="IPR000595">
    <property type="entry name" value="cNMP-bd_dom"/>
</dbReference>
<dbReference type="PROSITE" id="PS51063">
    <property type="entry name" value="HTH_CRP_2"/>
    <property type="match status" value="1"/>
</dbReference>
<evidence type="ECO:0000256" key="1">
    <source>
        <dbReference type="ARBA" id="ARBA00023015"/>
    </source>
</evidence>
<dbReference type="InterPro" id="IPR012318">
    <property type="entry name" value="HTH_CRP"/>
</dbReference>
<dbReference type="PRINTS" id="PR00034">
    <property type="entry name" value="HTHCRP"/>
</dbReference>